<keyword evidence="2" id="KW-1185">Reference proteome</keyword>
<dbReference type="RefSeq" id="WP_364599151.1">
    <property type="nucleotide sequence ID" value="NZ_JBFAQK010000050.1"/>
</dbReference>
<protein>
    <submittedName>
        <fullName evidence="1">Uncharacterized protein</fullName>
    </submittedName>
</protein>
<accession>A0ABV3I0I8</accession>
<dbReference type="EMBL" id="JBFAQK010000050">
    <property type="protein sequence ID" value="MEV4684346.1"/>
    <property type="molecule type" value="Genomic_DNA"/>
</dbReference>
<evidence type="ECO:0000313" key="2">
    <source>
        <dbReference type="Proteomes" id="UP001552521"/>
    </source>
</evidence>
<reference evidence="1 2" key="1">
    <citation type="submission" date="2024-06" db="EMBL/GenBank/DDBJ databases">
        <title>The Natural Products Discovery Center: Release of the First 8490 Sequenced Strains for Exploring Actinobacteria Biosynthetic Diversity.</title>
        <authorList>
            <person name="Kalkreuter E."/>
            <person name="Kautsar S.A."/>
            <person name="Yang D."/>
            <person name="Bader C.D."/>
            <person name="Teijaro C.N."/>
            <person name="Fluegel L."/>
            <person name="Davis C.M."/>
            <person name="Simpson J.R."/>
            <person name="Lauterbach L."/>
            <person name="Steele A.D."/>
            <person name="Gui C."/>
            <person name="Meng S."/>
            <person name="Li G."/>
            <person name="Viehrig K."/>
            <person name="Ye F."/>
            <person name="Su P."/>
            <person name="Kiefer A.F."/>
            <person name="Nichols A."/>
            <person name="Cepeda A.J."/>
            <person name="Yan W."/>
            <person name="Fan B."/>
            <person name="Jiang Y."/>
            <person name="Adhikari A."/>
            <person name="Zheng C.-J."/>
            <person name="Schuster L."/>
            <person name="Cowan T.M."/>
            <person name="Smanski M.J."/>
            <person name="Chevrette M.G."/>
            <person name="De Carvalho L.P.S."/>
            <person name="Shen B."/>
        </authorList>
    </citation>
    <scope>NUCLEOTIDE SEQUENCE [LARGE SCALE GENOMIC DNA]</scope>
    <source>
        <strain evidence="1 2">NPDC049344</strain>
    </source>
</reference>
<comment type="caution">
    <text evidence="1">The sequence shown here is derived from an EMBL/GenBank/DDBJ whole genome shotgun (WGS) entry which is preliminary data.</text>
</comment>
<evidence type="ECO:0000313" key="1">
    <source>
        <dbReference type="EMBL" id="MEV4684346.1"/>
    </source>
</evidence>
<gene>
    <name evidence="1" type="ORF">AB0K36_26650</name>
</gene>
<organism evidence="1 2">
    <name type="scientific">Streptomyces kurssanovii</name>
    <dbReference type="NCBI Taxonomy" id="67312"/>
    <lineage>
        <taxon>Bacteria</taxon>
        <taxon>Bacillati</taxon>
        <taxon>Actinomycetota</taxon>
        <taxon>Actinomycetes</taxon>
        <taxon>Kitasatosporales</taxon>
        <taxon>Streptomycetaceae</taxon>
        <taxon>Streptomyces</taxon>
    </lineage>
</organism>
<dbReference type="Proteomes" id="UP001552521">
    <property type="component" value="Unassembled WGS sequence"/>
</dbReference>
<sequence length="94" mass="9926">MATSTGTRSASTGSTGLRHSLSRVLAAAPLPLSLTALQGLGTPTWQRHLPDRDRMYAPAPDHVADTTGSVTDHHCAGHHCAFRQQSGTRRGAAR</sequence>
<name>A0ABV3I0I8_9ACTN</name>
<proteinExistence type="predicted"/>